<proteinExistence type="predicted"/>
<name>A0A1G7A6H8_NIADE</name>
<dbReference type="InterPro" id="IPR024747">
    <property type="entry name" value="Pyridox_Oxase-rel"/>
</dbReference>
<dbReference type="Proteomes" id="UP000198757">
    <property type="component" value="Unassembled WGS sequence"/>
</dbReference>
<dbReference type="InterPro" id="IPR012349">
    <property type="entry name" value="Split_barrel_FMN-bd"/>
</dbReference>
<dbReference type="PANTHER" id="PTHR34071:SF2">
    <property type="entry name" value="FLAVIN-NUCLEOTIDE-BINDING PROTEIN"/>
    <property type="match status" value="1"/>
</dbReference>
<dbReference type="RefSeq" id="WP_090392978.1">
    <property type="nucleotide sequence ID" value="NZ_FMZO01000021.1"/>
</dbReference>
<evidence type="ECO:0000313" key="1">
    <source>
        <dbReference type="EMBL" id="SDE10390.1"/>
    </source>
</evidence>
<organism evidence="1 2">
    <name type="scientific">Niabella drilacis (strain DSM 25811 / CCM 8410 / CCUG 62505 / LMG 26954 / E90)</name>
    <dbReference type="NCBI Taxonomy" id="1285928"/>
    <lineage>
        <taxon>Bacteria</taxon>
        <taxon>Pseudomonadati</taxon>
        <taxon>Bacteroidota</taxon>
        <taxon>Chitinophagia</taxon>
        <taxon>Chitinophagales</taxon>
        <taxon>Chitinophagaceae</taxon>
        <taxon>Niabella</taxon>
    </lineage>
</organism>
<protein>
    <submittedName>
        <fullName evidence="1">Pyridoxamine 5'-phosphate oxidase</fullName>
    </submittedName>
</protein>
<dbReference type="PANTHER" id="PTHR34071">
    <property type="entry name" value="5-NITROIMIDAZOLE ANTIBIOTICS RESISTANCE PROTEIN, NIMA-FAMILY-RELATED PROTEIN-RELATED"/>
    <property type="match status" value="1"/>
</dbReference>
<keyword evidence="2" id="KW-1185">Reference proteome</keyword>
<dbReference type="SUPFAM" id="SSF50475">
    <property type="entry name" value="FMN-binding split barrel"/>
    <property type="match status" value="1"/>
</dbReference>
<dbReference type="STRING" id="1285928.SAMN04487894_12130"/>
<dbReference type="Pfam" id="PF12900">
    <property type="entry name" value="Pyridox_ox_2"/>
    <property type="match status" value="1"/>
</dbReference>
<gene>
    <name evidence="1" type="ORF">SAMN04487894_12130</name>
</gene>
<reference evidence="2" key="1">
    <citation type="submission" date="2016-10" db="EMBL/GenBank/DDBJ databases">
        <authorList>
            <person name="Varghese N."/>
            <person name="Submissions S."/>
        </authorList>
    </citation>
    <scope>NUCLEOTIDE SEQUENCE [LARGE SCALE GENOMIC DNA]</scope>
    <source>
        <strain evidence="2">DSM 25811 / CCM 8410 / LMG 26954 / E90</strain>
    </source>
</reference>
<accession>A0A1G7A6H8</accession>
<sequence length="159" mass="18095">MNNNLTESEADAVLQHNITGHLGCCSDGVPYIVPLCYAYDGTAIYGRTYEGLKLRILRSNPNVCFQVEEIKDMITWKSVICQGVFKELTGAEERNRALLVLQQRVTAMVSSEALRLSQYWPFSLKEMDEVKGILFHITINSKTGRYHYKNLELPEDLFG</sequence>
<dbReference type="OrthoDB" id="9794935at2"/>
<dbReference type="AlphaFoldDB" id="A0A1G7A6H8"/>
<dbReference type="Gene3D" id="2.30.110.10">
    <property type="entry name" value="Electron Transport, Fmn-binding Protein, Chain A"/>
    <property type="match status" value="1"/>
</dbReference>
<dbReference type="EMBL" id="FMZO01000021">
    <property type="protein sequence ID" value="SDE10390.1"/>
    <property type="molecule type" value="Genomic_DNA"/>
</dbReference>
<evidence type="ECO:0000313" key="2">
    <source>
        <dbReference type="Proteomes" id="UP000198757"/>
    </source>
</evidence>